<feature type="region of interest" description="Disordered" evidence="1">
    <location>
        <begin position="162"/>
        <end position="189"/>
    </location>
</feature>
<protein>
    <submittedName>
        <fullName evidence="2">Uncharacterized protein</fullName>
    </submittedName>
</protein>
<dbReference type="EMBL" id="LSMT01000869">
    <property type="protein sequence ID" value="PFX13926.1"/>
    <property type="molecule type" value="Genomic_DNA"/>
</dbReference>
<feature type="region of interest" description="Disordered" evidence="1">
    <location>
        <begin position="274"/>
        <end position="298"/>
    </location>
</feature>
<comment type="caution">
    <text evidence="2">The sequence shown here is derived from an EMBL/GenBank/DDBJ whole genome shotgun (WGS) entry which is preliminary data.</text>
</comment>
<sequence length="335" mass="38404">MPLALTGSSATTTKDKRSYKEVQELLLLHRRYEEKAVRIFRKGLSDTNKLDEGQTNAGRLQPREQQMAINSSNSGSAKTHTRHKKTSKKLPHDELPKPLYINDKDYLRQLLLKRDPYEDIADSNTVSHSEDRAQLRLPKLEGIPPENKEIFYTTLPKMPSLPKIRDSKVGSINPRRKKKRISQNYQRGESSTFSADNCLTIRQLPRDHFMLQNQSTSITSLPTNFPVGISPQSPERMAMDEGQLWLVPLVNIEIPPYRLARWNEVENGSLTVEGAGYRETQNNEESSNNKSSGGLRQPKYKRNVHFSEFLHEIHLYSPISTHSTRSKEDVEDINN</sequence>
<organism evidence="2 3">
    <name type="scientific">Stylophora pistillata</name>
    <name type="common">Smooth cauliflower coral</name>
    <dbReference type="NCBI Taxonomy" id="50429"/>
    <lineage>
        <taxon>Eukaryota</taxon>
        <taxon>Metazoa</taxon>
        <taxon>Cnidaria</taxon>
        <taxon>Anthozoa</taxon>
        <taxon>Hexacorallia</taxon>
        <taxon>Scleractinia</taxon>
        <taxon>Astrocoeniina</taxon>
        <taxon>Pocilloporidae</taxon>
        <taxon>Stylophora</taxon>
    </lineage>
</organism>
<accession>A0A2B4R9U9</accession>
<gene>
    <name evidence="2" type="ORF">AWC38_SpisGene21957</name>
</gene>
<reference evidence="3" key="1">
    <citation type="journal article" date="2017" name="bioRxiv">
        <title>Comparative analysis of the genomes of Stylophora pistillata and Acropora digitifera provides evidence for extensive differences between species of corals.</title>
        <authorList>
            <person name="Voolstra C.R."/>
            <person name="Li Y."/>
            <person name="Liew Y.J."/>
            <person name="Baumgarten S."/>
            <person name="Zoccola D."/>
            <person name="Flot J.-F."/>
            <person name="Tambutte S."/>
            <person name="Allemand D."/>
            <person name="Aranda M."/>
        </authorList>
    </citation>
    <scope>NUCLEOTIDE SEQUENCE [LARGE SCALE GENOMIC DNA]</scope>
</reference>
<keyword evidence="3" id="KW-1185">Reference proteome</keyword>
<dbReference type="OrthoDB" id="5971500at2759"/>
<name>A0A2B4R9U9_STYPI</name>
<evidence type="ECO:0000313" key="3">
    <source>
        <dbReference type="Proteomes" id="UP000225706"/>
    </source>
</evidence>
<feature type="compositionally biased region" description="Polar residues" evidence="1">
    <location>
        <begin position="53"/>
        <end position="77"/>
    </location>
</feature>
<dbReference type="AlphaFoldDB" id="A0A2B4R9U9"/>
<feature type="compositionally biased region" description="Low complexity" evidence="1">
    <location>
        <begin position="283"/>
        <end position="292"/>
    </location>
</feature>
<feature type="compositionally biased region" description="Basic residues" evidence="1">
    <location>
        <begin position="79"/>
        <end position="89"/>
    </location>
</feature>
<proteinExistence type="predicted"/>
<dbReference type="Proteomes" id="UP000225706">
    <property type="component" value="Unassembled WGS sequence"/>
</dbReference>
<feature type="region of interest" description="Disordered" evidence="1">
    <location>
        <begin position="47"/>
        <end position="97"/>
    </location>
</feature>
<evidence type="ECO:0000256" key="1">
    <source>
        <dbReference type="SAM" id="MobiDB-lite"/>
    </source>
</evidence>
<evidence type="ECO:0000313" key="2">
    <source>
        <dbReference type="EMBL" id="PFX13926.1"/>
    </source>
</evidence>